<evidence type="ECO:0000256" key="7">
    <source>
        <dbReference type="ARBA" id="ARBA00023136"/>
    </source>
</evidence>
<dbReference type="InterPro" id="IPR011606">
    <property type="entry name" value="Brnchd-chn_aa_trnsp_permease"/>
</dbReference>
<evidence type="ECO:0000256" key="4">
    <source>
        <dbReference type="ARBA" id="ARBA00022475"/>
    </source>
</evidence>
<keyword evidence="4" id="KW-1003">Cell membrane</keyword>
<dbReference type="PANTHER" id="PTHR34979">
    <property type="entry name" value="INNER MEMBRANE PROTEIN YGAZ"/>
    <property type="match status" value="1"/>
</dbReference>
<dbReference type="GO" id="GO:1903785">
    <property type="term" value="P:L-valine transmembrane transport"/>
    <property type="evidence" value="ECO:0007669"/>
    <property type="project" value="TreeGrafter"/>
</dbReference>
<feature type="transmembrane region" description="Helical" evidence="8">
    <location>
        <begin position="12"/>
        <end position="34"/>
    </location>
</feature>
<keyword evidence="10" id="KW-1185">Reference proteome</keyword>
<evidence type="ECO:0000256" key="2">
    <source>
        <dbReference type="ARBA" id="ARBA00010735"/>
    </source>
</evidence>
<dbReference type="RefSeq" id="WP_014415459.1">
    <property type="nucleotide sequence ID" value="NC_017059.1"/>
</dbReference>
<sequence>MAASLGAGLRAALPIMIGYFPVAVAFGTAGRALGLDPWLVTLLSVLVYSGASQFLILSTLGGGTPLPLVVALCAGLNLRHLLYGLILMSRLPPLAALRFLYAFTLTDEVFASTLARAQDREEPFAAPWLLGLGLGAYGAWVAGTATGAYLGDALAAHVPLAAEASRFALPALFLAIAWANLSAATLRPMLAALVVALPLGLMGQSAWGILGGALAGVLVAAWGGRR</sequence>
<keyword evidence="5 8" id="KW-0812">Transmembrane</keyword>
<evidence type="ECO:0000256" key="8">
    <source>
        <dbReference type="SAM" id="Phobius"/>
    </source>
</evidence>
<keyword evidence="6 8" id="KW-1133">Transmembrane helix</keyword>
<dbReference type="eggNOG" id="COG1296">
    <property type="taxonomic scope" value="Bacteria"/>
</dbReference>
<dbReference type="OrthoDB" id="9803444at2"/>
<dbReference type="HOGENOM" id="CLU_065777_3_1_5"/>
<dbReference type="KEGG" id="rpm:RSPPHO_02199"/>
<organism evidence="9 10">
    <name type="scientific">Pararhodospirillum photometricum DSM 122</name>
    <dbReference type="NCBI Taxonomy" id="1150469"/>
    <lineage>
        <taxon>Bacteria</taxon>
        <taxon>Pseudomonadati</taxon>
        <taxon>Pseudomonadota</taxon>
        <taxon>Alphaproteobacteria</taxon>
        <taxon>Rhodospirillales</taxon>
        <taxon>Rhodospirillaceae</taxon>
        <taxon>Pararhodospirillum</taxon>
    </lineage>
</organism>
<reference evidence="9 10" key="1">
    <citation type="submission" date="2012-02" db="EMBL/GenBank/DDBJ databases">
        <title>Shotgun genome sequence of Phaeospirillum photometricum DSM 122.</title>
        <authorList>
            <person name="Duquesne K."/>
            <person name="Sturgis J."/>
        </authorList>
    </citation>
    <scope>NUCLEOTIDE SEQUENCE [LARGE SCALE GENOMIC DNA]</scope>
    <source>
        <strain evidence="10">DSM122</strain>
    </source>
</reference>
<evidence type="ECO:0000313" key="9">
    <source>
        <dbReference type="EMBL" id="CCG08825.1"/>
    </source>
</evidence>
<gene>
    <name evidence="9" type="ORF">RSPPHO_02199</name>
</gene>
<keyword evidence="7 8" id="KW-0472">Membrane</keyword>
<comment type="similarity">
    <text evidence="2">Belongs to the AzlC family.</text>
</comment>
<feature type="transmembrane region" description="Helical" evidence="8">
    <location>
        <begin position="81"/>
        <end position="104"/>
    </location>
</feature>
<feature type="transmembrane region" description="Helical" evidence="8">
    <location>
        <begin position="205"/>
        <end position="224"/>
    </location>
</feature>
<protein>
    <submittedName>
        <fullName evidence="9">AzlC-like</fullName>
    </submittedName>
</protein>
<feature type="transmembrane region" description="Helical" evidence="8">
    <location>
        <begin position="54"/>
        <end position="74"/>
    </location>
</feature>
<comment type="subcellular location">
    <subcellularLocation>
        <location evidence="1">Cell membrane</location>
        <topology evidence="1">Multi-pass membrane protein</topology>
    </subcellularLocation>
</comment>
<dbReference type="Proteomes" id="UP000033220">
    <property type="component" value="Chromosome DSM 122"/>
</dbReference>
<evidence type="ECO:0000256" key="3">
    <source>
        <dbReference type="ARBA" id="ARBA00022448"/>
    </source>
</evidence>
<name>H6SLG0_PARPM</name>
<dbReference type="GO" id="GO:0005886">
    <property type="term" value="C:plasma membrane"/>
    <property type="evidence" value="ECO:0007669"/>
    <property type="project" value="UniProtKB-SubCell"/>
</dbReference>
<dbReference type="EMBL" id="HE663493">
    <property type="protein sequence ID" value="CCG08825.1"/>
    <property type="molecule type" value="Genomic_DNA"/>
</dbReference>
<evidence type="ECO:0000256" key="6">
    <source>
        <dbReference type="ARBA" id="ARBA00022989"/>
    </source>
</evidence>
<evidence type="ECO:0000313" key="10">
    <source>
        <dbReference type="Proteomes" id="UP000033220"/>
    </source>
</evidence>
<keyword evidence="3" id="KW-0813">Transport</keyword>
<feature type="transmembrane region" description="Helical" evidence="8">
    <location>
        <begin position="124"/>
        <end position="150"/>
    </location>
</feature>
<proteinExistence type="inferred from homology"/>
<dbReference type="AlphaFoldDB" id="H6SLG0"/>
<evidence type="ECO:0000256" key="1">
    <source>
        <dbReference type="ARBA" id="ARBA00004651"/>
    </source>
</evidence>
<accession>H6SLG0</accession>
<evidence type="ECO:0000256" key="5">
    <source>
        <dbReference type="ARBA" id="ARBA00022692"/>
    </source>
</evidence>
<dbReference type="Pfam" id="PF03591">
    <property type="entry name" value="AzlC"/>
    <property type="match status" value="1"/>
</dbReference>
<feature type="transmembrane region" description="Helical" evidence="8">
    <location>
        <begin position="171"/>
        <end position="199"/>
    </location>
</feature>
<dbReference type="PATRIC" id="fig|1150469.3.peg.2473"/>
<dbReference type="PANTHER" id="PTHR34979:SF1">
    <property type="entry name" value="INNER MEMBRANE PROTEIN YGAZ"/>
    <property type="match status" value="1"/>
</dbReference>